<sequence>MEDYLIGIGKRIKEIRKGGGKTINDIAGRAGVTGGLISRIENGRTIPSLPVLLKIISSLEIEVTDFFNGMPQVNGANFMVSRKEDYTIIEKEDEAVGFTYSYVFGKQISSLGFESVLLEVAPGSKRDKVTTDAYEFKYILSGECYYEIGEEEVLLKEGDAIFFDGRIPHVPINRGNVPSKMLVMYFFI</sequence>
<proteinExistence type="predicted"/>
<keyword evidence="4" id="KW-1185">Reference proteome</keyword>
<dbReference type="InterPro" id="IPR011051">
    <property type="entry name" value="RmlC_Cupin_sf"/>
</dbReference>
<evidence type="ECO:0000313" key="4">
    <source>
        <dbReference type="Proteomes" id="UP001595814"/>
    </source>
</evidence>
<dbReference type="SMART" id="SM00530">
    <property type="entry name" value="HTH_XRE"/>
    <property type="match status" value="1"/>
</dbReference>
<protein>
    <submittedName>
        <fullName evidence="3">Helix-turn-helix domain-containing protein</fullName>
    </submittedName>
</protein>
<dbReference type="InterPro" id="IPR014710">
    <property type="entry name" value="RmlC-like_jellyroll"/>
</dbReference>
<evidence type="ECO:0000256" key="1">
    <source>
        <dbReference type="ARBA" id="ARBA00023125"/>
    </source>
</evidence>
<dbReference type="Pfam" id="PF12844">
    <property type="entry name" value="HTH_19"/>
    <property type="match status" value="1"/>
</dbReference>
<dbReference type="PANTHER" id="PTHR46797">
    <property type="entry name" value="HTH-TYPE TRANSCRIPTIONAL REGULATOR"/>
    <property type="match status" value="1"/>
</dbReference>
<dbReference type="Proteomes" id="UP001595814">
    <property type="component" value="Unassembled WGS sequence"/>
</dbReference>
<dbReference type="SUPFAM" id="SSF51182">
    <property type="entry name" value="RmlC-like cupins"/>
    <property type="match status" value="1"/>
</dbReference>
<evidence type="ECO:0000259" key="2">
    <source>
        <dbReference type="PROSITE" id="PS50943"/>
    </source>
</evidence>
<dbReference type="CDD" id="cd02209">
    <property type="entry name" value="cupin_XRE_C"/>
    <property type="match status" value="1"/>
</dbReference>
<dbReference type="Gene3D" id="2.60.120.10">
    <property type="entry name" value="Jelly Rolls"/>
    <property type="match status" value="1"/>
</dbReference>
<comment type="caution">
    <text evidence="3">The sequence shown here is derived from an EMBL/GenBank/DDBJ whole genome shotgun (WGS) entry which is preliminary data.</text>
</comment>
<dbReference type="EMBL" id="JBHSAW010000004">
    <property type="protein sequence ID" value="MFC4095672.1"/>
    <property type="molecule type" value="Genomic_DNA"/>
</dbReference>
<dbReference type="RefSeq" id="WP_187456776.1">
    <property type="nucleotide sequence ID" value="NZ_JACYFJ010000001.1"/>
</dbReference>
<dbReference type="InterPro" id="IPR010982">
    <property type="entry name" value="Lambda_DNA-bd_dom_sf"/>
</dbReference>
<dbReference type="PANTHER" id="PTHR46797:SF1">
    <property type="entry name" value="METHYLPHOSPHONATE SYNTHASE"/>
    <property type="match status" value="1"/>
</dbReference>
<name>A0ABV8JLG0_9FLAO</name>
<feature type="domain" description="HTH cro/C1-type" evidence="2">
    <location>
        <begin position="12"/>
        <end position="66"/>
    </location>
</feature>
<dbReference type="InterPro" id="IPR001387">
    <property type="entry name" value="Cro/C1-type_HTH"/>
</dbReference>
<dbReference type="Pfam" id="PF07883">
    <property type="entry name" value="Cupin_2"/>
    <property type="match status" value="1"/>
</dbReference>
<reference evidence="4" key="1">
    <citation type="journal article" date="2019" name="Int. J. Syst. Evol. Microbiol.">
        <title>The Global Catalogue of Microorganisms (GCM) 10K type strain sequencing project: providing services to taxonomists for standard genome sequencing and annotation.</title>
        <authorList>
            <consortium name="The Broad Institute Genomics Platform"/>
            <consortium name="The Broad Institute Genome Sequencing Center for Infectious Disease"/>
            <person name="Wu L."/>
            <person name="Ma J."/>
        </authorList>
    </citation>
    <scope>NUCLEOTIDE SEQUENCE [LARGE SCALE GENOMIC DNA]</scope>
    <source>
        <strain evidence="4">CECT 7477</strain>
    </source>
</reference>
<organism evidence="3 4">
    <name type="scientific">Euzebyella saccharophila</name>
    <dbReference type="NCBI Taxonomy" id="679664"/>
    <lineage>
        <taxon>Bacteria</taxon>
        <taxon>Pseudomonadati</taxon>
        <taxon>Bacteroidota</taxon>
        <taxon>Flavobacteriia</taxon>
        <taxon>Flavobacteriales</taxon>
        <taxon>Flavobacteriaceae</taxon>
        <taxon>Euzebyella</taxon>
    </lineage>
</organism>
<evidence type="ECO:0000313" key="3">
    <source>
        <dbReference type="EMBL" id="MFC4095672.1"/>
    </source>
</evidence>
<keyword evidence="1" id="KW-0238">DNA-binding</keyword>
<dbReference type="PROSITE" id="PS50943">
    <property type="entry name" value="HTH_CROC1"/>
    <property type="match status" value="1"/>
</dbReference>
<dbReference type="SUPFAM" id="SSF47413">
    <property type="entry name" value="lambda repressor-like DNA-binding domains"/>
    <property type="match status" value="1"/>
</dbReference>
<dbReference type="InterPro" id="IPR050807">
    <property type="entry name" value="TransReg_Diox_bact_type"/>
</dbReference>
<dbReference type="InterPro" id="IPR013096">
    <property type="entry name" value="Cupin_2"/>
</dbReference>
<dbReference type="CDD" id="cd00093">
    <property type="entry name" value="HTH_XRE"/>
    <property type="match status" value="1"/>
</dbReference>
<accession>A0ABV8JLG0</accession>
<gene>
    <name evidence="3" type="ORF">ACFOUT_07285</name>
</gene>
<dbReference type="Gene3D" id="1.10.260.40">
    <property type="entry name" value="lambda repressor-like DNA-binding domains"/>
    <property type="match status" value="1"/>
</dbReference>